<protein>
    <submittedName>
        <fullName evidence="1">Uncharacterized protein</fullName>
    </submittedName>
</protein>
<name>A0ACB8SS21_9AGAM</name>
<reference evidence="1" key="2">
    <citation type="journal article" date="2022" name="New Phytol.">
        <title>Evolutionary transition to the ectomycorrhizal habit in the genomes of a hyperdiverse lineage of mushroom-forming fungi.</title>
        <authorList>
            <person name="Looney B."/>
            <person name="Miyauchi S."/>
            <person name="Morin E."/>
            <person name="Drula E."/>
            <person name="Courty P.E."/>
            <person name="Kohler A."/>
            <person name="Kuo A."/>
            <person name="LaButti K."/>
            <person name="Pangilinan J."/>
            <person name="Lipzen A."/>
            <person name="Riley R."/>
            <person name="Andreopoulos W."/>
            <person name="He G."/>
            <person name="Johnson J."/>
            <person name="Nolan M."/>
            <person name="Tritt A."/>
            <person name="Barry K.W."/>
            <person name="Grigoriev I.V."/>
            <person name="Nagy L.G."/>
            <person name="Hibbett D."/>
            <person name="Henrissat B."/>
            <person name="Matheny P.B."/>
            <person name="Labbe J."/>
            <person name="Martin F.M."/>
        </authorList>
    </citation>
    <scope>NUCLEOTIDE SEQUENCE</scope>
    <source>
        <strain evidence="1">HHB10654</strain>
    </source>
</reference>
<keyword evidence="2" id="KW-1185">Reference proteome</keyword>
<reference evidence="1" key="1">
    <citation type="submission" date="2021-03" db="EMBL/GenBank/DDBJ databases">
        <authorList>
            <consortium name="DOE Joint Genome Institute"/>
            <person name="Ahrendt S."/>
            <person name="Looney B.P."/>
            <person name="Miyauchi S."/>
            <person name="Morin E."/>
            <person name="Drula E."/>
            <person name="Courty P.E."/>
            <person name="Chicoki N."/>
            <person name="Fauchery L."/>
            <person name="Kohler A."/>
            <person name="Kuo A."/>
            <person name="Labutti K."/>
            <person name="Pangilinan J."/>
            <person name="Lipzen A."/>
            <person name="Riley R."/>
            <person name="Andreopoulos W."/>
            <person name="He G."/>
            <person name="Johnson J."/>
            <person name="Barry K.W."/>
            <person name="Grigoriev I.V."/>
            <person name="Nagy L."/>
            <person name="Hibbett D."/>
            <person name="Henrissat B."/>
            <person name="Matheny P.B."/>
            <person name="Labbe J."/>
            <person name="Martin F."/>
        </authorList>
    </citation>
    <scope>NUCLEOTIDE SEQUENCE</scope>
    <source>
        <strain evidence="1">HHB10654</strain>
    </source>
</reference>
<comment type="caution">
    <text evidence="1">The sequence shown here is derived from an EMBL/GenBank/DDBJ whole genome shotgun (WGS) entry which is preliminary data.</text>
</comment>
<evidence type="ECO:0000313" key="2">
    <source>
        <dbReference type="Proteomes" id="UP000814140"/>
    </source>
</evidence>
<sequence length="1134" mass="127605">MDIQQSPCGVDDLSTSLPAIGENSASVNLSASSSARRSRKEDTKRLNLAWVNVLSSLVLPLLEYVNSSVGHPVPSKVQEWISSCQEGCSSRIHHITCLNWDSKNGFFPTSPSDPGTAVSVPLLDFYFALFERSGDAVTAFSAALRSVYTKRGYPVVNQAGIPIEDPFRRGLSNAIQWYDQICIRIERSIQASVDKAIRQIDDSRKVDVPSEDGSITDLTAGVEAHKILQRRCPACFAGKTYGVSFDRGGDVHVAVDANFHHRHRKSVGDNGFGDFFDPEYIIPKEEVDAVGEDILRLRPRPSPKRNIAVPQEAIDECEKSYQAADGNKAKANSDIFDDTGLCSINCRHDIPLFVANLDTPGEQQKYAFSLIKKLFSLLPSNATVVVLYDIGCVVDSSLNKYEILPDAIADRLTFATSAMHAYGHQWSCQLVYNPRLKTGLGLTDGEGVERLWSRLRKLIPLERSATRGKRLWLIDHQLKAVHLELRDHLGSWISNRVKNGVEHQAAEASKTLAEIGETEETLRSEWSSQRLAQLSIRAHAPTRLKRELDTVLCLQADLDRVDEALAVVKAALSSSPSLDTPETKTALTQAEHNRCKMVESVEQMYKSLNVPGRFPPLAGVSLDFIHTLLAARDLKINIQKRAVASFLEWDRLDQAVGGLAQPLGTRLHQQTRKAISKRKPALLSSIRKFNKYCQVLKDMAGDSCGIPIPRPLSTQLEVLREDSYLLEELWITPIVDSCPRWLEDKNIRKGIRAMLKIDRTKEETTRLTREASNLFRWFGRELAGIEVAASDPSSENVPRADSHLLLAQKWSSSSMPSLTFLEKISQASHFSQMIHGNTITSFPHTPTEIPLLGFDQEDEGDEEDQRPFLDADQLVQADLLEQEVEEVDVPSESSADLQPLGNDALGLRSGCVPLAFHTATPPFSYLPRLISLKKDDIKRLHSNTQWINSEVLNSCALLLYEVCDRPSREDCAIFNSYDFNLIKHNTVESDYWRRVKRTEFWQRRTWLIPIHHEDHWLLCTVRLDKRSILYFDSFGAPGLAPWEDICELVLRFVLSLSEVAKLHNHPMDLDMSRWEAWHAHIEALQHNSHDCGVWVLAAMFARLRGYDTVNLPEENIKGFRAFLLSLVHRLPLYE</sequence>
<accession>A0ACB8SS21</accession>
<proteinExistence type="predicted"/>
<dbReference type="EMBL" id="MU277230">
    <property type="protein sequence ID" value="KAI0059012.1"/>
    <property type="molecule type" value="Genomic_DNA"/>
</dbReference>
<gene>
    <name evidence="1" type="ORF">BV25DRAFT_1809822</name>
</gene>
<organism evidence="1 2">
    <name type="scientific">Artomyces pyxidatus</name>
    <dbReference type="NCBI Taxonomy" id="48021"/>
    <lineage>
        <taxon>Eukaryota</taxon>
        <taxon>Fungi</taxon>
        <taxon>Dikarya</taxon>
        <taxon>Basidiomycota</taxon>
        <taxon>Agaricomycotina</taxon>
        <taxon>Agaricomycetes</taxon>
        <taxon>Russulales</taxon>
        <taxon>Auriscalpiaceae</taxon>
        <taxon>Artomyces</taxon>
    </lineage>
</organism>
<evidence type="ECO:0000313" key="1">
    <source>
        <dbReference type="EMBL" id="KAI0059012.1"/>
    </source>
</evidence>
<dbReference type="Proteomes" id="UP000814140">
    <property type="component" value="Unassembled WGS sequence"/>
</dbReference>